<proteinExistence type="predicted"/>
<gene>
    <name evidence="2" type="ORF">Sxan_32770</name>
</gene>
<evidence type="ECO:0000313" key="2">
    <source>
        <dbReference type="EMBL" id="GHI85913.1"/>
    </source>
</evidence>
<keyword evidence="1" id="KW-0175">Coiled coil</keyword>
<dbReference type="RefSeq" id="WP_051902028.1">
    <property type="nucleotide sequence ID" value="NZ_BNEE01000006.1"/>
</dbReference>
<dbReference type="OrthoDB" id="4277287at2"/>
<evidence type="ECO:0000313" key="3">
    <source>
        <dbReference type="Proteomes" id="UP000600026"/>
    </source>
</evidence>
<feature type="coiled-coil region" evidence="1">
    <location>
        <begin position="313"/>
        <end position="391"/>
    </location>
</feature>
<evidence type="ECO:0000256" key="1">
    <source>
        <dbReference type="SAM" id="Coils"/>
    </source>
</evidence>
<dbReference type="AlphaFoldDB" id="A0A919H3A5"/>
<accession>A0A919H3A5</accession>
<dbReference type="Proteomes" id="UP000600026">
    <property type="component" value="Unassembled WGS sequence"/>
</dbReference>
<reference evidence="2" key="1">
    <citation type="submission" date="2020-09" db="EMBL/GenBank/DDBJ databases">
        <title>Whole genome shotgun sequence of Streptomyces xanthophaeus NBRC 12829.</title>
        <authorList>
            <person name="Komaki H."/>
            <person name="Tamura T."/>
        </authorList>
    </citation>
    <scope>NUCLEOTIDE SEQUENCE</scope>
    <source>
        <strain evidence="2">NBRC 12829</strain>
    </source>
</reference>
<sequence length="567" mass="62331">MTGTPRPVTLPPTVWACSGWFVGTAAASLVHGRLDALKAAGTVEDFLPRVPAEEESTDFHIRWPAAADASVRVHLAVREVAEQGACRYRLVAEASRPWDWSWPSPLALFAPPTLLWDVCDQSTAGRFGHPNRVPTTAAMRDWLRDTTASPCSITVLVHDDATTYSDTPVLEGLPPGLTGRVLEYRVFGAQRHAVNRFLRPTGVQLPPGGALILPSRPPRTGIRPEALTVKGHPVRGRAPLLDAVVRYADEPWPATGRFLDRLHGLRDAWPLESERERLDRVLAALADQRLCMGALTAQYAGQRALADTRKAALDDALKAAREAEDRERAAVEQLRDVQTRLAALAESVGSGALLVAVRAADERREASEQDVEAAEELLDAQTEEILRLRAQLTATPHRVPVPAQRAPVPSGWEELADQARHSFARLLLADITETIRPLRGHPHEPVWIRRTWQTLETLESYAAAKAEHGPRLLPHLAAYLRWPAAATLFPATRHAPGESERLMASARPREARYFPVPRTIHPAGQVFMGEHVRIGSGRPPAPRLHLYDDTSGRTGQIHIGYIGAHLP</sequence>
<organism evidence="2 3">
    <name type="scientific">Streptomyces xanthophaeus</name>
    <dbReference type="NCBI Taxonomy" id="67385"/>
    <lineage>
        <taxon>Bacteria</taxon>
        <taxon>Bacillati</taxon>
        <taxon>Actinomycetota</taxon>
        <taxon>Actinomycetes</taxon>
        <taxon>Kitasatosporales</taxon>
        <taxon>Streptomycetaceae</taxon>
        <taxon>Streptomyces</taxon>
    </lineage>
</organism>
<comment type="caution">
    <text evidence="2">The sequence shown here is derived from an EMBL/GenBank/DDBJ whole genome shotgun (WGS) entry which is preliminary data.</text>
</comment>
<protein>
    <submittedName>
        <fullName evidence="2">Uncharacterized protein</fullName>
    </submittedName>
</protein>
<name>A0A919H3A5_9ACTN</name>
<keyword evidence="3" id="KW-1185">Reference proteome</keyword>
<dbReference type="EMBL" id="BNEE01000006">
    <property type="protein sequence ID" value="GHI85913.1"/>
    <property type="molecule type" value="Genomic_DNA"/>
</dbReference>